<dbReference type="EMBL" id="QOIL01000017">
    <property type="protein sequence ID" value="RCG26998.1"/>
    <property type="molecule type" value="Genomic_DNA"/>
</dbReference>
<name>A0A367F9G1_9ACTN</name>
<reference evidence="1 2" key="1">
    <citation type="submission" date="2018-06" db="EMBL/GenBank/DDBJ databases">
        <title>Sphaerisporangium craniellae sp. nov., isolated from a marine sponge in the South China Sea.</title>
        <authorList>
            <person name="Li L."/>
        </authorList>
    </citation>
    <scope>NUCLEOTIDE SEQUENCE [LARGE SCALE GENOMIC DNA]</scope>
    <source>
        <strain evidence="1 2">CCTCC AA 208026</strain>
    </source>
</reference>
<protein>
    <submittedName>
        <fullName evidence="1">Uncharacterized protein</fullName>
    </submittedName>
</protein>
<evidence type="ECO:0000313" key="1">
    <source>
        <dbReference type="EMBL" id="RCG26998.1"/>
    </source>
</evidence>
<gene>
    <name evidence="1" type="ORF">DQ384_27330</name>
</gene>
<accession>A0A367F9G1</accession>
<organism evidence="1 2">
    <name type="scientific">Sphaerisporangium album</name>
    <dbReference type="NCBI Taxonomy" id="509200"/>
    <lineage>
        <taxon>Bacteria</taxon>
        <taxon>Bacillati</taxon>
        <taxon>Actinomycetota</taxon>
        <taxon>Actinomycetes</taxon>
        <taxon>Streptosporangiales</taxon>
        <taxon>Streptosporangiaceae</taxon>
        <taxon>Sphaerisporangium</taxon>
    </lineage>
</organism>
<proteinExistence type="predicted"/>
<keyword evidence="2" id="KW-1185">Reference proteome</keyword>
<comment type="caution">
    <text evidence="1">The sequence shown here is derived from an EMBL/GenBank/DDBJ whole genome shotgun (WGS) entry which is preliminary data.</text>
</comment>
<dbReference type="Pfam" id="PF19740">
    <property type="entry name" value="DUF6229"/>
    <property type="match status" value="1"/>
</dbReference>
<sequence>MEHAEEIIAAWRRGVASAEGWENPAGPPLIGEYTEEEITMSLIETKRPSSCTAGGGFCC</sequence>
<dbReference type="InterPro" id="IPR046197">
    <property type="entry name" value="DUF6229"/>
</dbReference>
<dbReference type="AlphaFoldDB" id="A0A367F9G1"/>
<dbReference type="Proteomes" id="UP000253094">
    <property type="component" value="Unassembled WGS sequence"/>
</dbReference>
<evidence type="ECO:0000313" key="2">
    <source>
        <dbReference type="Proteomes" id="UP000253094"/>
    </source>
</evidence>